<comment type="caution">
    <text evidence="1">The sequence shown here is derived from an EMBL/GenBank/DDBJ whole genome shotgun (WGS) entry which is preliminary data.</text>
</comment>
<evidence type="ECO:0000313" key="2">
    <source>
        <dbReference type="Proteomes" id="UP000091857"/>
    </source>
</evidence>
<accession>A0ACB7G4Y4</accession>
<protein>
    <submittedName>
        <fullName evidence="1">Uncharacterized protein</fullName>
    </submittedName>
</protein>
<keyword evidence="2" id="KW-1185">Reference proteome</keyword>
<evidence type="ECO:0000313" key="1">
    <source>
        <dbReference type="EMBL" id="KAG8634971.1"/>
    </source>
</evidence>
<reference evidence="2" key="1">
    <citation type="journal article" date="2016" name="Nat. Biotechnol.">
        <title>Sequencing wild and cultivated cassava and related species reveals extensive interspecific hybridization and genetic diversity.</title>
        <authorList>
            <person name="Bredeson J.V."/>
            <person name="Lyons J.B."/>
            <person name="Prochnik S.E."/>
            <person name="Wu G.A."/>
            <person name="Ha C.M."/>
            <person name="Edsinger-Gonzales E."/>
            <person name="Grimwood J."/>
            <person name="Schmutz J."/>
            <person name="Rabbi I.Y."/>
            <person name="Egesi C."/>
            <person name="Nauluvula P."/>
            <person name="Lebot V."/>
            <person name="Ndunguru J."/>
            <person name="Mkamilo G."/>
            <person name="Bart R.S."/>
            <person name="Setter T.L."/>
            <person name="Gleadow R.M."/>
            <person name="Kulakow P."/>
            <person name="Ferguson M.E."/>
            <person name="Rounsley S."/>
            <person name="Rokhsar D.S."/>
        </authorList>
    </citation>
    <scope>NUCLEOTIDE SEQUENCE [LARGE SCALE GENOMIC DNA]</scope>
    <source>
        <strain evidence="2">cv. AM560-2</strain>
    </source>
</reference>
<dbReference type="EMBL" id="CM004403">
    <property type="protein sequence ID" value="KAG8634971.1"/>
    <property type="molecule type" value="Genomic_DNA"/>
</dbReference>
<dbReference type="Proteomes" id="UP000091857">
    <property type="component" value="Chromosome 17"/>
</dbReference>
<organism evidence="1 2">
    <name type="scientific">Manihot esculenta</name>
    <name type="common">Cassava</name>
    <name type="synonym">Jatropha manihot</name>
    <dbReference type="NCBI Taxonomy" id="3983"/>
    <lineage>
        <taxon>Eukaryota</taxon>
        <taxon>Viridiplantae</taxon>
        <taxon>Streptophyta</taxon>
        <taxon>Embryophyta</taxon>
        <taxon>Tracheophyta</taxon>
        <taxon>Spermatophyta</taxon>
        <taxon>Magnoliopsida</taxon>
        <taxon>eudicotyledons</taxon>
        <taxon>Gunneridae</taxon>
        <taxon>Pentapetalae</taxon>
        <taxon>rosids</taxon>
        <taxon>fabids</taxon>
        <taxon>Malpighiales</taxon>
        <taxon>Euphorbiaceae</taxon>
        <taxon>Crotonoideae</taxon>
        <taxon>Manihoteae</taxon>
        <taxon>Manihot</taxon>
    </lineage>
</organism>
<sequence length="5117" mass="574188">MATEADIQEPVSLAENDGVNIHLTPREFNQPPETADDLLKQEKKEVSSHVETSVSGSEGNAALKVGGSFFESPTIAKVPGEETCHAVDMPYQAEKEMPENEKQIQKDEKFKAAAEEMETKEDEVISEKKKKAEKDETSCEISDATEISLKMDKIEEPRLRFGEEEIREERISDHNEENTKTIGKETIGLQKYEGDGPKENEDAELTTSKEASIAEASSGHNEETMVHIPELTVHDLETNVEQRTEACLKNENDKTWSTETAVTEEKSGKKTSEGVQEKKEERCSSFLEENKSPDEDEIVENKGSEKEGIEHEAIEETSQTLRESIDIIENEGEASSAIIERVDVTLATDTSRIQEDDVLQVGDKVEETFSHKMKEEKQDTNENKKDMTPIIGESQEKDHVDIPGVTQTEEKCLQKAEETQVSNVVQEKWSKDVKENPQEEGQTEILEKAQGDGSGGENITNEMIPEQKLENLLVNHKEGRENIDEQVTVTETLATESIHDIGHTVIAAEDINEALTASGQSKDEPENEEIKTTLEMASMETEKIASGECPETIACAKEDTSIKNVEEMCLEEVDKTQVSNVVQENWTEDVKENPQEEGQIEIPKKAEADCSEGENVKDEMTREQKLDSMLVNHKEDKEDIDEQLDVTKALAEKSRHIAHPVIVVEDINDALTAPGHSIDEPGNEEIKASLEKASEEIETTASGECSETIACPKEDTSIKNEEESSDRKDKEEKSMDTGAIREIGILKLENLQPKELNEKVEIKEVEIPNKSLHELTATHSLEKKTGQLEDEELSVVSEEPQDQVEEEEKSVKVDAIRDDGTPKIENPQSTQVNEKIEMAEVEIQNKSIDELNETHSLKQERGPVEGKELGEISEFEPQDQVEEEEKSVVIDMIRDDGIPKVENLSPAEVNEKTDVTEVEISNKSIGEFSSTHSMEREILLGEDEELMEVSNSKPQDQVQEANEAGTQEGNHDKHNYSACERTKEVNLELTEPSSETSTAKIEKLEEAGAYDSKEKLEIKDAPTSIEEQNFQAACLPEVVITLEGEKEEAKSIKNEEITGTREVNDVQNIKGNIMHLPSEVTDEETVQSSEQIESEVHISTGEDTIGQIVEGNNNEDISQESVEECAVKNVQNDEKNSDKSVITEIFHENETVKTVDYIANEAEQNDERPNPTLQSSLVDSMQSEHLTSHEVSSAGETVEDASSIQKDEYKENYTAQIEVEEHNEEKDKEDLETIMKTSHNTVGQIVEDNNNEDISQESVEECAVKNIHNDKKNSDKSIIKEVFQETETVKTVDYIANEAKQNDERPNSTLESSLVESTQSKNLTSHAVSSAGETVEDVSSIKKDEYKENYTGQIEVEEHNEEKKEEDLETTFQDNEPRENIKQLLNAISEETEAGVLSKMDNTAEERLEGTQDIERGIRMVTEEEITNESHIKSLSQQSVEQDQIKNFQNDDIGAEKSNTEKFEESKTAGRGKSIAHETNQIEESLPTSMVKEVESLQVEDKNIQVEASLEEKKEDGSSINMNEANASHARLEEDTMNIDVEKSKTDDFYHETNQNDESINSSTSLAKEAESLQGEGKNIPVEASLEEKKETCSSIKMDEVNGNNAQLEELEEQNEELLKSEEDSEQILKKIEPGEKLEQPITVVYAEREAVTWTEMANNTDAEITENPEDNVEGEMPKEEDDTKEYIIDERDIGSLSKECIEQGMLENFHNDEINAEASNQEIFKETPTSKTGESIALGTNENNENCNATHPTAPMKEKESLQSKVENINPTEVLPEDTTEEDESLTKASTDSDNNTESAEAMKNGEKERSQGEENREPELQKNETEEPPESSSNVITAKSETGKISEKANDIIIEKEVEAIQNTEETVQNDNNEEENEDIESKIQKVPTREDLKPEAKTCITNVSVKSEAVEIKPITSEIDVEGKHTSNKTEEELEKEEIEEVNNDTKPACLNEYNKIYITTEAHATRDISPQLAEEETALVNKGEKEEERPKMETQEVLDTQKLVLEEVNVMKDKSKEPAIAIAGEMEVVPEKEMHEITRSSKDEDIGKQIIEEGSATKDNVDVPVRGTDEEDPMRKVKEDESGTMKSKEEIKSFNSEPSEQIASRGYEIENQFNSMKDKEEPNMGLYPVEESEEGMLLKEGKESLVEVVFLESQSKEDTLMKEESHVNDSNNESVMEVTKETSVEGVEFEVEAKRQLESSGSYTKEKGPVSIVAKGNTLDGFDINAPRDDASTLVEKRDHDRPQEADEAEEDIKHDIQNQALIAGSDIQSELIISATFSGKISDDNLMECSKMSTKDSELITSQESKPVDENSSKHPTAHENIEIALISQATEPTHNEVTAAEEVSRLGLVDTGIENTNEEARSYESEDLHQNLELHNEQILSKPEDIEILKTEETGELVDQGEVCNSKTSEDETSKCTESINADRKETIPEEDCAKKSEDKEDDAKDSSKNCSLKKDDSVDKEAVELAEEKELEATQSKNYGIPTEENLESEESSKKLDCTSEVVKRDQSHETILETNLNTVEENIISESVEQSSQESQEHQETEEKAESKLEAEDHIKETQNADETTKAAILTEEVREFSLISTESLKATDSNKQTEKVSSEVQEAKEKEERELGDEDSENTASLSPTIPTKESEEKTKEQNKEGADSGYDKIKATTVVKEVLSDDRMDSKIPSDESKPHAVEVEASQQHIMVPEENPSSLASQLPPDDHESIKQETTTMGNANLDDTEDSGKVSDVVYGFSKRSVEELHTDEIREEIKEASETVDKSHSDETVAGIEVATDQTLQEEITKEHETPSLAMPCKEEEQGITATFENMGEKIEKVGIIKDEMPENSTALETTEDRCLDVEKGEPLDKVKEEIKEVSETALKSKHEVAMEDEGSDDKEEKSEEQHRTESGALLFKEHELEYSANIEKIEESIKEVELLVGGSKTNEEIFLPKEESRDLIVSQLNLELCKDKEESPNEAQREQDGTSLETEEKKESSDSILKSNSRDNEEHKSEISSDKTDTIEKLEEQNKTLSSSLLSKEQEDGTSAKIKSAEENKEREMLEDKSEAINDVFLQKEDPRELEVSQLEFQPDKDAKEESPNEIHDRQDGAIDVTKEAIKEVSESALQPSSEDHAEAAENEIVSDQSLSADKLHEQNQTASSGLLSKEQQHSISTNIDRIEEKEMEVKVLEIAPKETGEGYIKKEETRELKPSQLDLQIDNDMKDDGLELIHEAEYASHGTPDEHLKLQPELGQEIRDAEHPSESGKISESEITGPFEKTSNLKIEVNEESPEPESDVQGHEVFTESEETEIKEKHLEATTLDLMEKENQGEKTTGANQIIHNDVTNEQIMEEDDAKKCEEIINGEDGAKESHQDHEIKGEKNLGDEALTKAKQDETISTEKETVENLQQVAADNILVEEAAKIIYQEREMKDKEIPGDEKLAKEKQNEEISAGKGIIENLHHDVNENILDEEKTEEIHQEHEIKGDEILGDNMLAKEMQSEEQMITEKGTVENLHQVVVNNLSKEAIEEIHQEHKIKVEESQGDNEVTNEQIMEENDAKKCEEITNGEEGAKESCKDHEINGEESLGDDALAKATQDETISTEKETVENHQQAVVNSILVEEATKIIHQEHEMKDEENLGDETKEKQNEEVSVGKGIIENLHQDVVENILGEEETIEIHQEHEIKGEEIVGDKVLAKEMQSEAQISKEKGTVEKLYEAVVDNISSKEATEEIYQEHDIKDEESQGANEVTNEQIIEEDDAKKCEEIAKGEDGAKESHQDHEINGEESLGDEALTKETQDETISTEKETVENLQQATADNILVEEATKMIHQERKIKVEENQRDNEVTNGQIMEENDDKKCEEITNDEDRAKESYQDHEIKGAESLGDEALTTATQDERISTERETVEHEIKVDESQGDNEVTNEQIMEENDDKKCEEITTDEDEAKENHQAHEIKGAESLGDEALTKATQDETISTKGETVENIQQATADNILIEEATKMIHQEHEMKGKEILADDILAKEVISTGKETIENLRQGILDNVLSEEATKVIHQEYEIKGEEILGDKALVEETRSEALCKEIVESNASETLQKHISKEKGIVEKLQEAIVDDISSEAATEEILQEQEIKVEESQEEDKVTNEQILGANEAKNCGKITYIEEGNKESHLDHEIKGEESLGDEALIKATQNELVSTDMEAFENLQQVVTDNILVEDVMKDEEIPRNEILGKEEQNEELRKEIRKTDSRDTIEQQISTKKGTTENLHQGGVENILGHQEHEIKGEEIPGDKVLAKEVEIVKTNASETLQKQINAEKGTVDNLHQAVVDNISSEEATKEINQEHEIKVEKTQRDDEVTNEQIMEENHEETEIIHDEEGAKASHQDHEVRGPGDETLTKGTQDEEISKKKETAEVIQQAIIGNNLVEEAIKMVHQEHEMKDEETLREKTLAKEIQSEVTSPEKGVMENIHQGISDTISSEGAIKEIHQENEIKSEEILADLELPGKMQSEVLWKEITKTDTSETFQKHTNAEKGTTENLQQVAVDNISGEKAIDKIQQERGVKSEENLEDNEVTDKQIMEDNDAKNCEAITYGEGGTKQSHQDHEIRSEESQGYEELTKEIQNEMISTEKGTAKSLQQAVADNNLVKEGTKMICQEHEMTEEGIQGDKILAKETQNEVLCKEIRMTDSSDTTENQINTEKGTIVNLHQGVDENISGEEATKEIHQEHEIKGEDILGDKMLAEVIQSEVLHKEITETDASEMLAKHIITEKGIVENLHQVVVDNISSEEATEEVQQEHEIKGEESPGENILAKEMQKEALHKEIQKTDASETIEKHISTKIVIVENFHQAVQNENAEVHFPDETECRKTENAERKLNIESQGDETISRDCITDATTATEKELDVDTSRIEVAIGLPKASETMKDIHQEEKTSDGTLENQSLREVEPETMVSMGEKDVQQVLKEPVAETIQVTQIGGSQPVYATDVDLELKRVDHGTKDIVDEKDGKAIEEIVPRDSAKLSLFDMMQKSTRERQEARESAEEKEPKARKEELEQTEKAKSDEEEDDEREEQKKDDSGSDAPVIVEASRDIEIKVAHKKSHNILSGVGSKVKHSISKVKKAITGKSSHPKQQSPK</sequence>
<proteinExistence type="predicted"/>
<gene>
    <name evidence="1" type="ORF">MANES_17G112400v8</name>
</gene>
<name>A0ACB7G4Y4_MANES</name>